<keyword evidence="2" id="KW-0472">Membrane</keyword>
<feature type="compositionally biased region" description="Pro residues" evidence="1">
    <location>
        <begin position="64"/>
        <end position="78"/>
    </location>
</feature>
<protein>
    <submittedName>
        <fullName evidence="3">Uncharacterized protein</fullName>
    </submittedName>
</protein>
<organism evidence="3 4">
    <name type="scientific">Nonomuraea mangrovi</name>
    <dbReference type="NCBI Taxonomy" id="2316207"/>
    <lineage>
        <taxon>Bacteria</taxon>
        <taxon>Bacillati</taxon>
        <taxon>Actinomycetota</taxon>
        <taxon>Actinomycetes</taxon>
        <taxon>Streptosporangiales</taxon>
        <taxon>Streptosporangiaceae</taxon>
        <taxon>Nonomuraea</taxon>
    </lineage>
</organism>
<keyword evidence="2" id="KW-1133">Transmembrane helix</keyword>
<feature type="compositionally biased region" description="Low complexity" evidence="1">
    <location>
        <begin position="294"/>
        <end position="306"/>
    </location>
</feature>
<comment type="caution">
    <text evidence="3">The sequence shown here is derived from an EMBL/GenBank/DDBJ whole genome shotgun (WGS) entry which is preliminary data.</text>
</comment>
<evidence type="ECO:0000313" key="4">
    <source>
        <dbReference type="Proteomes" id="UP001597368"/>
    </source>
</evidence>
<keyword evidence="2" id="KW-0812">Transmembrane</keyword>
<keyword evidence="4" id="KW-1185">Reference proteome</keyword>
<proteinExistence type="predicted"/>
<dbReference type="RefSeq" id="WP_379573572.1">
    <property type="nucleotide sequence ID" value="NZ_JBHUFV010000033.1"/>
</dbReference>
<dbReference type="EMBL" id="JBHUFV010000033">
    <property type="protein sequence ID" value="MFD1933532.1"/>
    <property type="molecule type" value="Genomic_DNA"/>
</dbReference>
<evidence type="ECO:0000313" key="3">
    <source>
        <dbReference type="EMBL" id="MFD1933532.1"/>
    </source>
</evidence>
<evidence type="ECO:0000256" key="2">
    <source>
        <dbReference type="SAM" id="Phobius"/>
    </source>
</evidence>
<evidence type="ECO:0000256" key="1">
    <source>
        <dbReference type="SAM" id="MobiDB-lite"/>
    </source>
</evidence>
<accession>A0ABW4SW74</accession>
<feature type="region of interest" description="Disordered" evidence="1">
    <location>
        <begin position="294"/>
        <end position="347"/>
    </location>
</feature>
<sequence length="501" mass="51602">MPTSWPQTSREEPVPTSWPESGRIEPASGSWPEAPRAGGSSPAWPEQPPTREPLPAWSNLSAPAPWPPRDSPAPPPGTGPLGIDPADPLGAGTNPSHPRLDPLPPHHQAGDPHAARSQAHPQAAYPQAGPPPAGAPPVAGGQAGLAPQHPGQQPIQQPGMPPVQGQPQHGPADPRAMRDGHAAGPGAHAPDALPQGAPGEPRPGANLSRDPSDPDNRFVTAGQISGSRTPPPERQQELWDTVFGDNYEAMGEDEADEGSGKPVWIYALAGSVAIALVAALLWAFIAGPLASETSAAPSAEPSASASVNKKPPTKKPSVGRLPRFQGEASPVTGVTADPSAGISVPRLGGTWKPDLRSTMKSTFGYSTRQFAPAGTDTAGKQVVAQVMTGPLPAKLAATYTSPENLEPVIKAVVVSARKLYFSTPNAARKTATQALKIGGLPGQLNAYEITVDGVKTTVVAAAVSTGADVPAIVYMSVPSEQKELLPDINSVFKQIKLTAAS</sequence>
<feature type="transmembrane region" description="Helical" evidence="2">
    <location>
        <begin position="263"/>
        <end position="285"/>
    </location>
</feature>
<reference evidence="4" key="1">
    <citation type="journal article" date="2019" name="Int. J. Syst. Evol. Microbiol.">
        <title>The Global Catalogue of Microorganisms (GCM) 10K type strain sequencing project: providing services to taxonomists for standard genome sequencing and annotation.</title>
        <authorList>
            <consortium name="The Broad Institute Genomics Platform"/>
            <consortium name="The Broad Institute Genome Sequencing Center for Infectious Disease"/>
            <person name="Wu L."/>
            <person name="Ma J."/>
        </authorList>
    </citation>
    <scope>NUCLEOTIDE SEQUENCE [LARGE SCALE GENOMIC DNA]</scope>
    <source>
        <strain evidence="4">ICMP 6774ER</strain>
    </source>
</reference>
<feature type="compositionally biased region" description="Low complexity" evidence="1">
    <location>
        <begin position="136"/>
        <end position="171"/>
    </location>
</feature>
<feature type="compositionally biased region" description="Low complexity" evidence="1">
    <location>
        <begin position="118"/>
        <end position="127"/>
    </location>
</feature>
<gene>
    <name evidence="3" type="ORF">ACFSKW_18910</name>
</gene>
<dbReference type="Proteomes" id="UP001597368">
    <property type="component" value="Unassembled WGS sequence"/>
</dbReference>
<name>A0ABW4SW74_9ACTN</name>
<feature type="compositionally biased region" description="Low complexity" evidence="1">
    <location>
        <begin position="182"/>
        <end position="192"/>
    </location>
</feature>
<feature type="region of interest" description="Disordered" evidence="1">
    <location>
        <begin position="1"/>
        <end position="237"/>
    </location>
</feature>